<dbReference type="GO" id="GO:0000018">
    <property type="term" value="P:regulation of DNA recombination"/>
    <property type="evidence" value="ECO:0007669"/>
    <property type="project" value="TreeGrafter"/>
</dbReference>
<dbReference type="EMBL" id="BMZC01000014">
    <property type="protein sequence ID" value="GGZ78186.1"/>
    <property type="molecule type" value="Genomic_DNA"/>
</dbReference>
<proteinExistence type="inferred from homology"/>
<evidence type="ECO:0000313" key="7">
    <source>
        <dbReference type="Proteomes" id="UP000622604"/>
    </source>
</evidence>
<dbReference type="Pfam" id="PF04381">
    <property type="entry name" value="RdgC"/>
    <property type="match status" value="1"/>
</dbReference>
<keyword evidence="4" id="KW-0963">Cytoplasm</keyword>
<evidence type="ECO:0000256" key="4">
    <source>
        <dbReference type="ARBA" id="ARBA00022490"/>
    </source>
</evidence>
<comment type="caution">
    <text evidence="6">The sequence shown here is derived from an EMBL/GenBank/DDBJ whole genome shotgun (WGS) entry which is preliminary data.</text>
</comment>
<dbReference type="RefSeq" id="WP_191867041.1">
    <property type="nucleotide sequence ID" value="NZ_BMZC01000014.1"/>
</dbReference>
<evidence type="ECO:0000313" key="6">
    <source>
        <dbReference type="EMBL" id="GGZ78186.1"/>
    </source>
</evidence>
<evidence type="ECO:0000256" key="3">
    <source>
        <dbReference type="ARBA" id="ARBA00022296"/>
    </source>
</evidence>
<dbReference type="Proteomes" id="UP000622604">
    <property type="component" value="Unassembled WGS sequence"/>
</dbReference>
<dbReference type="PANTHER" id="PTHR38103">
    <property type="entry name" value="RECOMBINATION-ASSOCIATED PROTEIN RDGC"/>
    <property type="match status" value="1"/>
</dbReference>
<evidence type="ECO:0000256" key="2">
    <source>
        <dbReference type="ARBA" id="ARBA00008657"/>
    </source>
</evidence>
<evidence type="ECO:0000256" key="1">
    <source>
        <dbReference type="ARBA" id="ARBA00004453"/>
    </source>
</evidence>
<comment type="subcellular location">
    <subcellularLocation>
        <location evidence="1">Cytoplasm</location>
        <location evidence="1">Nucleoid</location>
    </subcellularLocation>
</comment>
<dbReference type="GO" id="GO:0003690">
    <property type="term" value="F:double-stranded DNA binding"/>
    <property type="evidence" value="ECO:0007669"/>
    <property type="project" value="TreeGrafter"/>
</dbReference>
<comment type="similarity">
    <text evidence="2">Belongs to the RdgC family.</text>
</comment>
<dbReference type="PANTHER" id="PTHR38103:SF1">
    <property type="entry name" value="RECOMBINATION-ASSOCIATED PROTEIN RDGC"/>
    <property type="match status" value="1"/>
</dbReference>
<protein>
    <recommendedName>
        <fullName evidence="3">Recombination-associated protein RdgC</fullName>
    </recommendedName>
</protein>
<sequence>MFGRFFKTVSVVNFSLGSNETVEASELAENVKMLAHTPIKPSQKESVGFTSIISYHDPELLIHTVDRFIFLTVTYEFKKVNQLKVERLLSAKKKEVAKKNNIDVDELADQEIEEIRERIKTDELQKASPTEDVCNIIIDSDTARVYFSVMATTVIAKKAVGLLQKCYPSLKVHPFAPQTVEASLTQWVYQPSDKLPDRFSLGNEIALKSESDSRAKLQKQDLGSMEVTTMIDHGKLVHEVATVYQDRVGFVLTNQCFLRKATPLDLYYDGVDYEGINPDSYIDTYTRDWIMLCSWLTDFYEWLTITLQIPKIEYS</sequence>
<gene>
    <name evidence="6" type="ORF">GCM10011274_40430</name>
</gene>
<accession>A0A8H9ID42</accession>
<keyword evidence="5" id="KW-0233">DNA recombination</keyword>
<dbReference type="AlphaFoldDB" id="A0A8H9ID42"/>
<dbReference type="GO" id="GO:0006310">
    <property type="term" value="P:DNA recombination"/>
    <property type="evidence" value="ECO:0007669"/>
    <property type="project" value="UniProtKB-KW"/>
</dbReference>
<evidence type="ECO:0000256" key="5">
    <source>
        <dbReference type="ARBA" id="ARBA00023172"/>
    </source>
</evidence>
<dbReference type="GO" id="GO:0043590">
    <property type="term" value="C:bacterial nucleoid"/>
    <property type="evidence" value="ECO:0007669"/>
    <property type="project" value="TreeGrafter"/>
</dbReference>
<organism evidence="6 7">
    <name type="scientific">Paraglaciecola chathamensis</name>
    <dbReference type="NCBI Taxonomy" id="368405"/>
    <lineage>
        <taxon>Bacteria</taxon>
        <taxon>Pseudomonadati</taxon>
        <taxon>Pseudomonadota</taxon>
        <taxon>Gammaproteobacteria</taxon>
        <taxon>Alteromonadales</taxon>
        <taxon>Alteromonadaceae</taxon>
        <taxon>Paraglaciecola</taxon>
    </lineage>
</organism>
<reference evidence="6 7" key="1">
    <citation type="journal article" date="2014" name="Int. J. Syst. Evol. Microbiol.">
        <title>Complete genome sequence of Corynebacterium casei LMG S-19264T (=DSM 44701T), isolated from a smear-ripened cheese.</title>
        <authorList>
            <consortium name="US DOE Joint Genome Institute (JGI-PGF)"/>
            <person name="Walter F."/>
            <person name="Albersmeier A."/>
            <person name="Kalinowski J."/>
            <person name="Ruckert C."/>
        </authorList>
    </citation>
    <scope>NUCLEOTIDE SEQUENCE [LARGE SCALE GENOMIC DNA]</scope>
    <source>
        <strain evidence="6 7">KCTC 32337</strain>
    </source>
</reference>
<name>A0A8H9ID42_9ALTE</name>
<dbReference type="InterPro" id="IPR007476">
    <property type="entry name" value="RdgC"/>
</dbReference>